<dbReference type="PANTHER" id="PTHR10055">
    <property type="entry name" value="TRYPTOPHANYL-TRNA SYNTHETASE"/>
    <property type="match status" value="1"/>
</dbReference>
<evidence type="ECO:0000256" key="6">
    <source>
        <dbReference type="ARBA" id="ARBA00022448"/>
    </source>
</evidence>
<dbReference type="Pfam" id="PF00153">
    <property type="entry name" value="Mito_carr"/>
    <property type="match status" value="3"/>
</dbReference>
<evidence type="ECO:0000256" key="16">
    <source>
        <dbReference type="ARBA" id="ARBA00022989"/>
    </source>
</evidence>
<comment type="similarity">
    <text evidence="3">Belongs to the mitochondrial carrier (TC 2.A.29) family.</text>
</comment>
<keyword evidence="14" id="KW-0648">Protein biosynthesis</keyword>
<evidence type="ECO:0000313" key="39">
    <source>
        <dbReference type="Proteomes" id="UP000327493"/>
    </source>
</evidence>
<keyword evidence="7" id="KW-0597">Phosphoprotein</keyword>
<keyword evidence="8" id="KW-0436">Ligase</keyword>
<dbReference type="Gene3D" id="3.40.50.620">
    <property type="entry name" value="HUPs"/>
    <property type="match status" value="1"/>
</dbReference>
<evidence type="ECO:0000256" key="1">
    <source>
        <dbReference type="ARBA" id="ARBA00004448"/>
    </source>
</evidence>
<evidence type="ECO:0000256" key="29">
    <source>
        <dbReference type="ARBA" id="ARBA00052673"/>
    </source>
</evidence>
<keyword evidence="9 35" id="KW-0812">Transmembrane</keyword>
<evidence type="ECO:0000256" key="22">
    <source>
        <dbReference type="ARBA" id="ARBA00034423"/>
    </source>
</evidence>
<keyword evidence="19" id="KW-0030">Aminoacyl-tRNA synthetase</keyword>
<comment type="catalytic activity">
    <reaction evidence="23">
        <text>L-ornithine(in) = L-ornithine(out)</text>
        <dbReference type="Rhea" id="RHEA:71199"/>
        <dbReference type="ChEBI" id="CHEBI:46911"/>
    </reaction>
</comment>
<evidence type="ECO:0000256" key="3">
    <source>
        <dbReference type="ARBA" id="ARBA00006375"/>
    </source>
</evidence>
<keyword evidence="16" id="KW-1133">Transmembrane helix</keyword>
<comment type="subcellular location">
    <subcellularLocation>
        <location evidence="1">Mitochondrion inner membrane</location>
        <topology evidence="1">Multi-pass membrane protein</topology>
    </subcellularLocation>
</comment>
<evidence type="ECO:0000256" key="18">
    <source>
        <dbReference type="ARBA" id="ARBA00023136"/>
    </source>
</evidence>
<dbReference type="FunFam" id="3.40.50.620:FF:000454">
    <property type="entry name" value="Tryptophan--tRNA ligase, cytoplasmic"/>
    <property type="match status" value="1"/>
</dbReference>
<dbReference type="FunFam" id="1.10.240.10:FF:000003">
    <property type="entry name" value="Tryptophan--tRNA ligase, cytoplasmic"/>
    <property type="match status" value="1"/>
</dbReference>
<keyword evidence="17" id="KW-0496">Mitochondrion</keyword>
<evidence type="ECO:0000256" key="12">
    <source>
        <dbReference type="ARBA" id="ARBA00022792"/>
    </source>
</evidence>
<keyword evidence="13" id="KW-0067">ATP-binding</keyword>
<dbReference type="InterPro" id="IPR009068">
    <property type="entry name" value="uS15_NS1_RNA-bd_sf"/>
</dbReference>
<keyword evidence="15" id="KW-0029">Amino-acid transport</keyword>
<evidence type="ECO:0000256" key="17">
    <source>
        <dbReference type="ARBA" id="ARBA00023128"/>
    </source>
</evidence>
<dbReference type="InterPro" id="IPR002305">
    <property type="entry name" value="aa-tRNA-synth_Ic"/>
</dbReference>
<dbReference type="GO" id="GO:0005524">
    <property type="term" value="F:ATP binding"/>
    <property type="evidence" value="ECO:0007669"/>
    <property type="project" value="UniProtKB-KW"/>
</dbReference>
<dbReference type="InterPro" id="IPR000738">
    <property type="entry name" value="WHEP-TRS_dom"/>
</dbReference>
<comment type="catalytic activity">
    <reaction evidence="27">
        <text>L-homoarginine(in) + L-arginine(out) = L-homoarginine(out) + L-arginine(in)</text>
        <dbReference type="Rhea" id="RHEA:72799"/>
        <dbReference type="ChEBI" id="CHEBI:32682"/>
        <dbReference type="ChEBI" id="CHEBI:143006"/>
    </reaction>
</comment>
<dbReference type="EC" id="6.1.1.2" evidence="4"/>
<dbReference type="SUPFAM" id="SSF52374">
    <property type="entry name" value="Nucleotidylyl transferase"/>
    <property type="match status" value="1"/>
</dbReference>
<evidence type="ECO:0000256" key="7">
    <source>
        <dbReference type="ARBA" id="ARBA00022553"/>
    </source>
</evidence>
<sequence>MRHGAPLHCVDWTLVASQAHQKPPRYPGSARLVGKIRLYSCRHSEQLWGCEFGVKKMTDCQGDGEGAKSPLELYEKLTAQGDVVRTLKTAKVDKANIDAAVQLLLKLKVDYKQMTGQDYKAGCPPSENSVAPNNGPAADGADDEDTVDPWNVSTSNAKGVDYDKLIVRFGSSKIDKELVDRIEKVSGQKPHRFLRRGIFFSHRGPSSESMHVGHLIPFIFTKWLQDVFDIPLVIQLTDDEKYLWKDLTLEDCHRFAVENAKDIIACGFDVNKTFIFSDLDYMGATPEFYRNVVKIQKHVTFNQVKGIFGFTDSDCIGKISFPAIQAAPSFSNSFPQIFKGRKDIQCLIPCAIDQDPYFRMTRDVAPRIGYPKPALLHSTFFPALQGAQTKMSASDANSSIFLTDTPKQIKNKVNKHAFSGGKDTVEEHRKYGGNPDVDVAFMYLTFFLEDDEQLEKIRQDYTSGALLTGELKKLLIETLQPMIAQHQERRKQVTDETVKQFMTPRPLHFNFYSSKDGYRFEGMALDFAAGCIGGAAGVLVGHPFDTVKVRLQVQNVDKPLYRGTYHCFQSIIRQESMLGLYKGIGSPMMGLTFINAIVFGVQGNAMRKLGRDTPLNQFLAGASAGTIQCVICCPMELAKTRMQMQGTGEKKSKRKLYKNSLDCLVRIYKKEGIRGINRGMVTTLMRETPGFGVYFLAYDVLTRSLGCEPEDPYMIPKLLFAGGMSGIASWLSTYPVDVIKSRLQADGVGGVNQYNGIMDCVRQSLKKEGWRVFTRGLTSTLLRAFPVNATTFATVTLFLLYMREGDECSIQESELQSVQLQPQTTSM</sequence>
<evidence type="ECO:0000313" key="38">
    <source>
        <dbReference type="EMBL" id="KAA8582111.1"/>
    </source>
</evidence>
<dbReference type="InterPro" id="IPR014729">
    <property type="entry name" value="Rossmann-like_a/b/a_fold"/>
</dbReference>
<evidence type="ECO:0000256" key="5">
    <source>
        <dbReference type="ARBA" id="ARBA00013782"/>
    </source>
</evidence>
<evidence type="ECO:0000256" key="10">
    <source>
        <dbReference type="ARBA" id="ARBA00022737"/>
    </source>
</evidence>
<evidence type="ECO:0000256" key="30">
    <source>
        <dbReference type="ARBA" id="ARBA00071763"/>
    </source>
</evidence>
<evidence type="ECO:0000256" key="33">
    <source>
        <dbReference type="ARBA" id="ARBA00079387"/>
    </source>
</evidence>
<dbReference type="PROSITE" id="PS00178">
    <property type="entry name" value="AA_TRNA_LIGASE_I"/>
    <property type="match status" value="1"/>
</dbReference>
<dbReference type="CDD" id="cd00936">
    <property type="entry name" value="WEPRS_RNA"/>
    <property type="match status" value="1"/>
</dbReference>
<dbReference type="Proteomes" id="UP000327493">
    <property type="component" value="Chromosome 20"/>
</dbReference>
<dbReference type="PROSITE" id="PS50920">
    <property type="entry name" value="SOLCAR"/>
    <property type="match status" value="3"/>
</dbReference>
<feature type="repeat" description="Solcar" evidence="35">
    <location>
        <begin position="521"/>
        <end position="608"/>
    </location>
</feature>
<dbReference type="SMART" id="SM00991">
    <property type="entry name" value="WHEP-TRS"/>
    <property type="match status" value="1"/>
</dbReference>
<dbReference type="InterPro" id="IPR018108">
    <property type="entry name" value="MCP_transmembrane"/>
</dbReference>
<dbReference type="GO" id="GO:0004830">
    <property type="term" value="F:tryptophan-tRNA ligase activity"/>
    <property type="evidence" value="ECO:0007669"/>
    <property type="project" value="UniProtKB-EC"/>
</dbReference>
<organism evidence="38 39">
    <name type="scientific">Etheostoma spectabile</name>
    <name type="common">orangethroat darter</name>
    <dbReference type="NCBI Taxonomy" id="54343"/>
    <lineage>
        <taxon>Eukaryota</taxon>
        <taxon>Metazoa</taxon>
        <taxon>Chordata</taxon>
        <taxon>Craniata</taxon>
        <taxon>Vertebrata</taxon>
        <taxon>Euteleostomi</taxon>
        <taxon>Actinopterygii</taxon>
        <taxon>Neopterygii</taxon>
        <taxon>Teleostei</taxon>
        <taxon>Neoteleostei</taxon>
        <taxon>Acanthomorphata</taxon>
        <taxon>Eupercaria</taxon>
        <taxon>Perciformes</taxon>
        <taxon>Percoidei</taxon>
        <taxon>Percidae</taxon>
        <taxon>Etheostomatinae</taxon>
        <taxon>Etheostoma</taxon>
    </lineage>
</organism>
<feature type="domain" description="WHEP-TRS" evidence="37">
    <location>
        <begin position="69"/>
        <end position="125"/>
    </location>
</feature>
<feature type="repeat" description="Solcar" evidence="35">
    <location>
        <begin position="612"/>
        <end position="704"/>
    </location>
</feature>
<reference evidence="38 39" key="1">
    <citation type="submission" date="2019-08" db="EMBL/GenBank/DDBJ databases">
        <title>A chromosome-level genome assembly, high-density linkage maps, and genome scans reveal the genomic architecture of hybrid incompatibilities underlying speciation via character displacement in darters (Percidae: Etheostominae).</title>
        <authorList>
            <person name="Moran R.L."/>
            <person name="Catchen J.M."/>
            <person name="Fuller R.C."/>
        </authorList>
    </citation>
    <scope>NUCLEOTIDE SEQUENCE [LARGE SCALE GENOMIC DNA]</scope>
    <source>
        <strain evidence="38">EspeVRDwgs_2016</strain>
        <tissue evidence="38">Muscle</tissue>
    </source>
</reference>
<dbReference type="SUPFAM" id="SSF47060">
    <property type="entry name" value="S15/NS1 RNA-binding domain"/>
    <property type="match status" value="1"/>
</dbReference>
<comment type="similarity">
    <text evidence="2">Belongs to the class-I aminoacyl-tRNA synthetase family.</text>
</comment>
<comment type="catalytic activity">
    <reaction evidence="24">
        <text>L-lysine(out) + L-arginine(in) = L-lysine(in) + L-arginine(out)</text>
        <dbReference type="Rhea" id="RHEA:70827"/>
        <dbReference type="ChEBI" id="CHEBI:32551"/>
        <dbReference type="ChEBI" id="CHEBI:32682"/>
    </reaction>
</comment>
<evidence type="ECO:0000256" key="19">
    <source>
        <dbReference type="ARBA" id="ARBA00023146"/>
    </source>
</evidence>
<comment type="catalytic activity">
    <reaction evidence="29">
        <text>N(omega)-methyl-L-arginine(in) + L-arginine(out) = N(omega)-methyl-L-arginine(out) + L-arginine(in)</text>
        <dbReference type="Rhea" id="RHEA:72803"/>
        <dbReference type="ChEBI" id="CHEBI:32682"/>
        <dbReference type="ChEBI" id="CHEBI:114953"/>
    </reaction>
</comment>
<evidence type="ECO:0000256" key="24">
    <source>
        <dbReference type="ARBA" id="ARBA00049090"/>
    </source>
</evidence>
<dbReference type="PANTHER" id="PTHR10055:SF1">
    <property type="entry name" value="TRYPTOPHAN--TRNA LIGASE, CYTOPLASMIC"/>
    <property type="match status" value="1"/>
</dbReference>
<evidence type="ECO:0000256" key="35">
    <source>
        <dbReference type="PROSITE-ProRule" id="PRU00282"/>
    </source>
</evidence>
<dbReference type="GO" id="GO:0015174">
    <property type="term" value="F:basic amino acid transmembrane transporter activity"/>
    <property type="evidence" value="ECO:0007669"/>
    <property type="project" value="UniProtKB-ARBA"/>
</dbReference>
<evidence type="ECO:0000256" key="13">
    <source>
        <dbReference type="ARBA" id="ARBA00022840"/>
    </source>
</evidence>
<dbReference type="NCBIfam" id="TIGR00233">
    <property type="entry name" value="trpS"/>
    <property type="match status" value="1"/>
</dbReference>
<dbReference type="SUPFAM" id="SSF103506">
    <property type="entry name" value="Mitochondrial carrier"/>
    <property type="match status" value="1"/>
</dbReference>
<dbReference type="GO" id="GO:0006436">
    <property type="term" value="P:tryptophanyl-tRNA aminoacylation"/>
    <property type="evidence" value="ECO:0007669"/>
    <property type="project" value="InterPro"/>
</dbReference>
<keyword evidence="39" id="KW-1185">Reference proteome</keyword>
<evidence type="ECO:0000256" key="21">
    <source>
        <dbReference type="ARBA" id="ARBA00034422"/>
    </source>
</evidence>
<evidence type="ECO:0000256" key="20">
    <source>
        <dbReference type="ARBA" id="ARBA00030268"/>
    </source>
</evidence>
<dbReference type="AlphaFoldDB" id="A0A5J5CQL1"/>
<dbReference type="InterPro" id="IPR001412">
    <property type="entry name" value="aa-tRNA-synth_I_CS"/>
</dbReference>
<evidence type="ECO:0000256" key="27">
    <source>
        <dbReference type="ARBA" id="ARBA00051045"/>
    </source>
</evidence>
<keyword evidence="12" id="KW-0999">Mitochondrion inner membrane</keyword>
<proteinExistence type="inferred from homology"/>
<keyword evidence="6" id="KW-0813">Transport</keyword>
<evidence type="ECO:0000256" key="14">
    <source>
        <dbReference type="ARBA" id="ARBA00022917"/>
    </source>
</evidence>
<dbReference type="GO" id="GO:1990575">
    <property type="term" value="P:mitochondrial L-ornithine transmembrane transport"/>
    <property type="evidence" value="ECO:0007669"/>
    <property type="project" value="UniProtKB-ARBA"/>
</dbReference>
<protein>
    <recommendedName>
        <fullName evidence="30">Mitochondrial basic amino acids transporter</fullName>
        <ecNumber evidence="4">6.1.1.2</ecNumber>
    </recommendedName>
    <alternativeName>
        <fullName evidence="34">Carnitine/acylcarnitine translocase-like</fullName>
    </alternativeName>
    <alternativeName>
        <fullName evidence="33">Mitochondrial carnitine/acylcarnitine carrier protein CACL</fullName>
    </alternativeName>
    <alternativeName>
        <fullName evidence="32">Mitochondrial ornithine transporter 3</fullName>
    </alternativeName>
    <alternativeName>
        <fullName evidence="31">Solute carrier family 25 member 29</fullName>
    </alternativeName>
    <alternativeName>
        <fullName evidence="5">Tryptophan--tRNA ligase, cytoplasmic</fullName>
    </alternativeName>
    <alternativeName>
        <fullName evidence="20">Tryptophanyl-tRNA synthetase</fullName>
    </alternativeName>
</protein>
<dbReference type="FunFam" id="1.50.40.10:FF:000037">
    <property type="entry name" value="Solute carrier family 25 member 29"/>
    <property type="match status" value="1"/>
</dbReference>
<evidence type="ECO:0000256" key="25">
    <source>
        <dbReference type="ARBA" id="ARBA00050592"/>
    </source>
</evidence>
<evidence type="ECO:0000256" key="2">
    <source>
        <dbReference type="ARBA" id="ARBA00005594"/>
    </source>
</evidence>
<keyword evidence="10" id="KW-0677">Repeat</keyword>
<dbReference type="GO" id="GO:0015101">
    <property type="term" value="F:organic cation transmembrane transporter activity"/>
    <property type="evidence" value="ECO:0007669"/>
    <property type="project" value="UniProtKB-ARBA"/>
</dbReference>
<evidence type="ECO:0000256" key="34">
    <source>
        <dbReference type="ARBA" id="ARBA00080567"/>
    </source>
</evidence>
<dbReference type="Gene3D" id="1.50.40.10">
    <property type="entry name" value="Mitochondrial carrier domain"/>
    <property type="match status" value="1"/>
</dbReference>
<feature type="repeat" description="Solcar" evidence="35">
    <location>
        <begin position="716"/>
        <end position="801"/>
    </location>
</feature>
<dbReference type="Pfam" id="PF00579">
    <property type="entry name" value="tRNA-synt_1b"/>
    <property type="match status" value="1"/>
</dbReference>
<evidence type="ECO:0000256" key="31">
    <source>
        <dbReference type="ARBA" id="ARBA00076491"/>
    </source>
</evidence>
<evidence type="ECO:0000256" key="28">
    <source>
        <dbReference type="ARBA" id="ARBA00051921"/>
    </source>
</evidence>
<comment type="catalytic activity">
    <reaction evidence="28">
        <text>L-ornithine(in) + L-arginine(out) = L-ornithine(out) + L-arginine(in)</text>
        <dbReference type="Rhea" id="RHEA:34991"/>
        <dbReference type="ChEBI" id="CHEBI:32682"/>
        <dbReference type="ChEBI" id="CHEBI:46911"/>
    </reaction>
</comment>
<evidence type="ECO:0000256" key="11">
    <source>
        <dbReference type="ARBA" id="ARBA00022741"/>
    </source>
</evidence>
<evidence type="ECO:0000256" key="26">
    <source>
        <dbReference type="ARBA" id="ARBA00050768"/>
    </source>
</evidence>
<evidence type="ECO:0000259" key="37">
    <source>
        <dbReference type="PROSITE" id="PS51185"/>
    </source>
</evidence>
<evidence type="ECO:0000256" key="36">
    <source>
        <dbReference type="SAM" id="MobiDB-lite"/>
    </source>
</evidence>
<dbReference type="GO" id="GO:0005743">
    <property type="term" value="C:mitochondrial inner membrane"/>
    <property type="evidence" value="ECO:0007669"/>
    <property type="project" value="UniProtKB-SubCell"/>
</dbReference>
<accession>A0A5J5CQL1</accession>
<feature type="region of interest" description="Disordered" evidence="36">
    <location>
        <begin position="120"/>
        <end position="147"/>
    </location>
</feature>
<comment type="catalytic activity">
    <reaction evidence="21">
        <text>L-lysine(in) = L-lysine(out)</text>
        <dbReference type="Rhea" id="RHEA:70935"/>
        <dbReference type="ChEBI" id="CHEBI:32551"/>
    </reaction>
</comment>
<evidence type="ECO:0000256" key="9">
    <source>
        <dbReference type="ARBA" id="ARBA00022692"/>
    </source>
</evidence>
<dbReference type="EMBL" id="VOFY01000020">
    <property type="protein sequence ID" value="KAA8582111.1"/>
    <property type="molecule type" value="Genomic_DNA"/>
</dbReference>
<comment type="catalytic activity">
    <reaction evidence="25">
        <text>L-histidine(out) = L-histidine(in)</text>
        <dbReference type="Rhea" id="RHEA:72807"/>
        <dbReference type="ChEBI" id="CHEBI:57595"/>
    </reaction>
</comment>
<comment type="caution">
    <text evidence="38">The sequence shown here is derived from an EMBL/GenBank/DDBJ whole genome shotgun (WGS) entry which is preliminary data.</text>
</comment>
<dbReference type="Pfam" id="PF00458">
    <property type="entry name" value="WHEP-TRS"/>
    <property type="match status" value="1"/>
</dbReference>
<comment type="catalytic activity">
    <reaction evidence="26">
        <text>L-histidine(out) + L-arginine(in) = L-histidine(in) + L-arginine(out)</text>
        <dbReference type="Rhea" id="RHEA:71063"/>
        <dbReference type="ChEBI" id="CHEBI:32682"/>
        <dbReference type="ChEBI" id="CHEBI:57595"/>
    </reaction>
</comment>
<dbReference type="PRINTS" id="PR01039">
    <property type="entry name" value="TRNASYNTHTRP"/>
</dbReference>
<keyword evidence="11" id="KW-0547">Nucleotide-binding</keyword>
<dbReference type="Gene3D" id="1.10.287.10">
    <property type="entry name" value="S15/NS1, RNA-binding"/>
    <property type="match status" value="1"/>
</dbReference>
<evidence type="ECO:0000256" key="23">
    <source>
        <dbReference type="ARBA" id="ARBA00034450"/>
    </source>
</evidence>
<evidence type="ECO:0000256" key="4">
    <source>
        <dbReference type="ARBA" id="ARBA00013161"/>
    </source>
</evidence>
<dbReference type="FunFam" id="1.10.287.10:FF:000006">
    <property type="entry name" value="Bifunctional glutamate/proline--tRNA ligase"/>
    <property type="match status" value="1"/>
</dbReference>
<dbReference type="InterPro" id="IPR002306">
    <property type="entry name" value="Trp-tRNA-ligase"/>
</dbReference>
<evidence type="ECO:0000256" key="15">
    <source>
        <dbReference type="ARBA" id="ARBA00022970"/>
    </source>
</evidence>
<name>A0A5J5CQL1_9PERO</name>
<evidence type="ECO:0000256" key="8">
    <source>
        <dbReference type="ARBA" id="ARBA00022598"/>
    </source>
</evidence>
<evidence type="ECO:0000256" key="32">
    <source>
        <dbReference type="ARBA" id="ARBA00078745"/>
    </source>
</evidence>
<comment type="catalytic activity">
    <reaction evidence="22">
        <text>L-arginine(in) = L-arginine(out)</text>
        <dbReference type="Rhea" id="RHEA:32143"/>
        <dbReference type="ChEBI" id="CHEBI:32682"/>
    </reaction>
</comment>
<dbReference type="CDD" id="cd00806">
    <property type="entry name" value="TrpRS_core"/>
    <property type="match status" value="1"/>
</dbReference>
<keyword evidence="18 35" id="KW-0472">Membrane</keyword>
<dbReference type="PROSITE" id="PS51185">
    <property type="entry name" value="WHEP_TRS_2"/>
    <property type="match status" value="1"/>
</dbReference>
<dbReference type="Gene3D" id="1.10.240.10">
    <property type="entry name" value="Tyrosyl-Transfer RNA Synthetase"/>
    <property type="match status" value="1"/>
</dbReference>
<dbReference type="InterPro" id="IPR023395">
    <property type="entry name" value="MCP_dom_sf"/>
</dbReference>
<gene>
    <name evidence="38" type="ORF">FQN60_008851</name>
</gene>